<dbReference type="EMBL" id="CP060394">
    <property type="protein sequence ID" value="QNI30469.1"/>
    <property type="molecule type" value="Genomic_DNA"/>
</dbReference>
<feature type="chain" id="PRO_5028986267" evidence="2">
    <location>
        <begin position="23"/>
        <end position="274"/>
    </location>
</feature>
<dbReference type="KEGG" id="adin:H7849_15055"/>
<feature type="region of interest" description="Disordered" evidence="1">
    <location>
        <begin position="69"/>
        <end position="92"/>
    </location>
</feature>
<evidence type="ECO:0000313" key="4">
    <source>
        <dbReference type="Proteomes" id="UP000515312"/>
    </source>
</evidence>
<evidence type="ECO:0000256" key="2">
    <source>
        <dbReference type="SAM" id="SignalP"/>
    </source>
</evidence>
<dbReference type="AlphaFoldDB" id="A0A7G8BD49"/>
<feature type="signal peptide" evidence="2">
    <location>
        <begin position="1"/>
        <end position="22"/>
    </location>
</feature>
<keyword evidence="4" id="KW-1185">Reference proteome</keyword>
<reference evidence="3 4" key="1">
    <citation type="submission" date="2020-08" db="EMBL/GenBank/DDBJ databases">
        <title>Edaphobacter telluris sp. nov. and Acidobacterium dinghuensis sp. nov., two acidobacteria isolated from forest soil.</title>
        <authorList>
            <person name="Fu J."/>
            <person name="Qiu L."/>
        </authorList>
    </citation>
    <scope>NUCLEOTIDE SEQUENCE [LARGE SCALE GENOMIC DNA]</scope>
    <source>
        <strain evidence="3">4Y35</strain>
    </source>
</reference>
<organism evidence="3 4">
    <name type="scientific">Alloacidobacterium dinghuense</name>
    <dbReference type="NCBI Taxonomy" id="2763107"/>
    <lineage>
        <taxon>Bacteria</taxon>
        <taxon>Pseudomonadati</taxon>
        <taxon>Acidobacteriota</taxon>
        <taxon>Terriglobia</taxon>
        <taxon>Terriglobales</taxon>
        <taxon>Acidobacteriaceae</taxon>
        <taxon>Alloacidobacterium</taxon>
    </lineage>
</organism>
<gene>
    <name evidence="3" type="ORF">H7849_15055</name>
</gene>
<accession>A0A7G8BD49</accession>
<dbReference type="RefSeq" id="WP_186740387.1">
    <property type="nucleotide sequence ID" value="NZ_CP060394.1"/>
</dbReference>
<evidence type="ECO:0000256" key="1">
    <source>
        <dbReference type="SAM" id="MobiDB-lite"/>
    </source>
</evidence>
<proteinExistence type="predicted"/>
<sequence length="274" mass="27981">MRLKLKYGFLTALTLAASMAWADTLELKNGSLIKGKFLGGTETEISFQVGSTVQKYNVADTVSLKFDSEGAASAPAPQPAPQPQSSLPDNPSPIAAVEAKPAFVTIPTGTRISVRTIDSIDSTINLPGDRFQASLEEPVMVEGDVIVARDALVYGRLTQSKASGTFTGKSQLRLELTGIVVNGKMVPVVTGEYEVTGKSRGASTAKRTVGGAALGAIIGAVADGGQGAAIGAGVGAGAGAGSEIITGGDQVKVPSETLLDFTLQEDVSIPTSQS</sequence>
<evidence type="ECO:0000313" key="3">
    <source>
        <dbReference type="EMBL" id="QNI30469.1"/>
    </source>
</evidence>
<protein>
    <submittedName>
        <fullName evidence="3">Uncharacterized protein</fullName>
    </submittedName>
</protein>
<keyword evidence="2" id="KW-0732">Signal</keyword>
<dbReference type="Proteomes" id="UP000515312">
    <property type="component" value="Chromosome"/>
</dbReference>
<name>A0A7G8BD49_9BACT</name>